<protein>
    <recommendedName>
        <fullName evidence="2">VPS9 domain-containing protein</fullName>
    </recommendedName>
</protein>
<name>A0ABR2L1W1_9EUKA</name>
<dbReference type="InterPro" id="IPR037191">
    <property type="entry name" value="VPS9_dom_sf"/>
</dbReference>
<evidence type="ECO:0000313" key="3">
    <source>
        <dbReference type="EMBL" id="KAK8897051.1"/>
    </source>
</evidence>
<dbReference type="Gene3D" id="1.20.1050.80">
    <property type="entry name" value="VPS9 domain"/>
    <property type="match status" value="1"/>
</dbReference>
<gene>
    <name evidence="3" type="ORF">M9Y10_014985</name>
</gene>
<organism evidence="3 4">
    <name type="scientific">Tritrichomonas musculus</name>
    <dbReference type="NCBI Taxonomy" id="1915356"/>
    <lineage>
        <taxon>Eukaryota</taxon>
        <taxon>Metamonada</taxon>
        <taxon>Parabasalia</taxon>
        <taxon>Tritrichomonadida</taxon>
        <taxon>Tritrichomonadidae</taxon>
        <taxon>Tritrichomonas</taxon>
    </lineage>
</organism>
<dbReference type="Proteomes" id="UP001470230">
    <property type="component" value="Unassembled WGS sequence"/>
</dbReference>
<evidence type="ECO:0000256" key="1">
    <source>
        <dbReference type="SAM" id="MobiDB-lite"/>
    </source>
</evidence>
<accession>A0ABR2L1W1</accession>
<feature type="domain" description="VPS9" evidence="2">
    <location>
        <begin position="452"/>
        <end position="602"/>
    </location>
</feature>
<sequence>MSILFEETKKPRKKSKSSNNLAKLQKGGFADSNADINSPSPITDLFAPTPKAPKPPIGNKKRKEKVTESEQHDDLADFLNENPSIKKYIILIRVYNDKNNAQIIKEQIVNSAQSNKAELIESLRKIAEKQELFGNEKHKLIHEKRDMVRKELPISPPFESKALFSLYFYNMLRIIKYKLSHLDKMNKSAVLISNLLSIAVSNPQDKEVKFDKPLFDSEINDFSNETKITRTNKIQKIIKMQLKRITVSIDMSKITHKCQKLFNEEDHFFIDKGTAESLFFTVIEQMSGPQKDYIEKCIFECLNKPHLCGKIIYNCTSNFLTVKSLSQDTMQYYFILFVRYFFSQMFFYVDSKNLQFSETVPNSSSLSSIQKGSANNSITPTANKAANSPSILTSSSPSVLNNSNKSPINLLEDGVSIVTGCSDLSILSLERRMLSIDISNFSNKVKILFQHSPFELGFTENFLPNKYKTIALSAFPERNPYHDAIMIFNKLPYYTCPIDFCRTMHEGLKIVQSIASQISFNEKSQATGKVYAKSDHLLCLDDLFDITLIIMLISNPIPVFQLVETFQPFIQGLQMTSELEFAFTNINALIEHIKNLDIEKFTKDAKMRAEEEMEIDPLNILGKK</sequence>
<dbReference type="InterPro" id="IPR003123">
    <property type="entry name" value="VPS9"/>
</dbReference>
<reference evidence="3 4" key="1">
    <citation type="submission" date="2024-04" db="EMBL/GenBank/DDBJ databases">
        <title>Tritrichomonas musculus Genome.</title>
        <authorList>
            <person name="Alves-Ferreira E."/>
            <person name="Grigg M."/>
            <person name="Lorenzi H."/>
            <person name="Galac M."/>
        </authorList>
    </citation>
    <scope>NUCLEOTIDE SEQUENCE [LARGE SCALE GENOMIC DNA]</scope>
    <source>
        <strain evidence="3 4">EAF2021</strain>
    </source>
</reference>
<dbReference type="EMBL" id="JAPFFF010000002">
    <property type="protein sequence ID" value="KAK8897051.1"/>
    <property type="molecule type" value="Genomic_DNA"/>
</dbReference>
<keyword evidence="4" id="KW-1185">Reference proteome</keyword>
<proteinExistence type="predicted"/>
<dbReference type="PROSITE" id="PS51205">
    <property type="entry name" value="VPS9"/>
    <property type="match status" value="1"/>
</dbReference>
<evidence type="ECO:0000259" key="2">
    <source>
        <dbReference type="PROSITE" id="PS51205"/>
    </source>
</evidence>
<evidence type="ECO:0000313" key="4">
    <source>
        <dbReference type="Proteomes" id="UP001470230"/>
    </source>
</evidence>
<feature type="region of interest" description="Disordered" evidence="1">
    <location>
        <begin position="1"/>
        <end position="72"/>
    </location>
</feature>
<comment type="caution">
    <text evidence="3">The sequence shown here is derived from an EMBL/GenBank/DDBJ whole genome shotgun (WGS) entry which is preliminary data.</text>
</comment>